<proteinExistence type="predicted"/>
<dbReference type="Gene3D" id="2.60.40.10">
    <property type="entry name" value="Immunoglobulins"/>
    <property type="match status" value="1"/>
</dbReference>
<sequence length="645" mass="68928">MNMNVGKVWLGLMHSLIPVACVGFLWMGFLPIAPSRAQATGKLLLKTPEADIVKNRVVFGTTRGKILAAKSITLTNSGSGPLTINSLLLGNSEEAANAVSGRTADYQRPGDFQILNTPALPLTLAPGASLNLSVQFAPQRVSSVVSGSPTHTTNGENYATLTINSDDPALPSAKVQLAGLNAADFEGNFEPSIAEIVRTFGFGTVVGSESLNPSGAKKWLGEEVYSPYWVRADASKPLYVWPLGRYAGRGTDVSGYTNYYAKAGTNGNNSLIYAFVGGTDEYGGENQKLLPKVTLDFGVTSLTPTTGNIAEYPSSALTLYHGDTYTDDNLNKPDLLHNWRLYPARDSLGRLIVNSWYAVADPGNVQPGPSTPKNFDYNDGVFLLTNARPENSGLDPAVVAPAPGSTKLVLYFRSSVSNSLVDTNGQGLGFLSAQRNSSDTFSSVVSYDPSLLRLDFNNTGTLVFTTANSSPSRTDNTLINGLQLAFDGRSIPFTVSAKILGPLSQLNTPPYQQSGIFLGPDQDNFIKVVARATAPGTVGIEFYQERRAVGTSLSTITLTDPASVQSLEVFLIADPTNSTVRAAYRAIYPTFDTGQVLLPGTVTLAGADKGRYFDRRSRSGIMAYSKDAPAVQIVYDNFQVNQTNP</sequence>
<dbReference type="InParanoid" id="Q7NJP4"/>
<dbReference type="Gene3D" id="2.60.120.200">
    <property type="match status" value="1"/>
</dbReference>
<dbReference type="eggNOG" id="COG3291">
    <property type="taxonomic scope" value="Bacteria"/>
</dbReference>
<gene>
    <name evidence="1" type="ordered locus">gll1788</name>
</gene>
<keyword evidence="2" id="KW-1185">Reference proteome</keyword>
<dbReference type="RefSeq" id="WP_011141786.1">
    <property type="nucleotide sequence ID" value="NC_005125.1"/>
</dbReference>
<dbReference type="InterPro" id="IPR013783">
    <property type="entry name" value="Ig-like_fold"/>
</dbReference>
<protein>
    <submittedName>
        <fullName evidence="1">Gll1788 protein</fullName>
    </submittedName>
</protein>
<dbReference type="OrthoDB" id="420054at2"/>
<dbReference type="HOGENOM" id="CLU_017497_0_0_3"/>
<organism evidence="1 2">
    <name type="scientific">Gloeobacter violaceus (strain ATCC 29082 / PCC 7421)</name>
    <dbReference type="NCBI Taxonomy" id="251221"/>
    <lineage>
        <taxon>Bacteria</taxon>
        <taxon>Bacillati</taxon>
        <taxon>Cyanobacteriota</taxon>
        <taxon>Cyanophyceae</taxon>
        <taxon>Gloeobacterales</taxon>
        <taxon>Gloeobacteraceae</taxon>
        <taxon>Gloeobacter</taxon>
    </lineage>
</organism>
<reference evidence="1 2" key="1">
    <citation type="journal article" date="2003" name="DNA Res.">
        <title>Complete genome structure of Gloeobacter violaceus PCC 7421, a cyanobacterium that lacks thylakoids.</title>
        <authorList>
            <person name="Nakamura Y."/>
            <person name="Kaneko T."/>
            <person name="Sato S."/>
            <person name="Mimuro M."/>
            <person name="Miyashita H."/>
            <person name="Tsuchiya T."/>
            <person name="Sasamoto S."/>
            <person name="Watanabe A."/>
            <person name="Kawashima K."/>
            <person name="Kishida Y."/>
            <person name="Kiyokawa C."/>
            <person name="Kohara M."/>
            <person name="Matsumoto M."/>
            <person name="Matsuno A."/>
            <person name="Nakazaki N."/>
            <person name="Shimpo S."/>
            <person name="Takeuchi C."/>
            <person name="Yamada M."/>
            <person name="Tabata S."/>
        </authorList>
    </citation>
    <scope>NUCLEOTIDE SEQUENCE [LARGE SCALE GENOMIC DNA]</scope>
    <source>
        <strain evidence="2">ATCC 29082 / PCC 7421</strain>
    </source>
</reference>
<name>Q7NJP4_GLOVI</name>
<dbReference type="EnsemblBacteria" id="BAC89729">
    <property type="protein sequence ID" value="BAC89729"/>
    <property type="gene ID" value="BAC89729"/>
</dbReference>
<dbReference type="STRING" id="251221.gene:10759280"/>
<evidence type="ECO:0000313" key="2">
    <source>
        <dbReference type="Proteomes" id="UP000000557"/>
    </source>
</evidence>
<accession>Q7NJP4</accession>
<dbReference type="Proteomes" id="UP000000557">
    <property type="component" value="Chromosome"/>
</dbReference>
<dbReference type="EMBL" id="BA000045">
    <property type="protein sequence ID" value="BAC89729.1"/>
    <property type="molecule type" value="Genomic_DNA"/>
</dbReference>
<dbReference type="AlphaFoldDB" id="Q7NJP4"/>
<evidence type="ECO:0000313" key="1">
    <source>
        <dbReference type="EMBL" id="BAC89729.1"/>
    </source>
</evidence>
<dbReference type="KEGG" id="gvi:gll1788"/>
<dbReference type="PhylomeDB" id="Q7NJP4"/>
<reference evidence="1 2" key="2">
    <citation type="journal article" date="2003" name="DNA Res.">
        <title>Complete genome structure of Gloeobacter violaceus PCC 7421, a cyanobacterium that lacks thylakoids (supplement).</title>
        <authorList>
            <person name="Nakamura Y."/>
            <person name="Kaneko T."/>
            <person name="Sato S."/>
            <person name="Mimuro M."/>
            <person name="Miyashita H."/>
            <person name="Tsuchiya T."/>
            <person name="Sasamoto S."/>
            <person name="Watanabe A."/>
            <person name="Kawashima K."/>
            <person name="Kishida Y."/>
            <person name="Kiyokawa C."/>
            <person name="Kohara M."/>
            <person name="Matsumoto M."/>
            <person name="Matsuno A."/>
            <person name="Nakazaki N."/>
            <person name="Shimpo S."/>
            <person name="Takeuchi C."/>
            <person name="Yamada M."/>
            <person name="Tabata S."/>
        </authorList>
    </citation>
    <scope>NUCLEOTIDE SEQUENCE [LARGE SCALE GENOMIC DNA]</scope>
    <source>
        <strain evidence="2">ATCC 29082 / PCC 7421</strain>
    </source>
</reference>